<sequence length="82" mass="9010">MKSMKSMKIAVFLVLIIAQQSYCRTRCSGEYHTCASKSPIACDYASQKCYVNCFACRTGNRCCTGCELCSPGSDEMILLSKA</sequence>
<dbReference type="Proteomes" id="UP001152795">
    <property type="component" value="Unassembled WGS sequence"/>
</dbReference>
<dbReference type="AlphaFoldDB" id="A0A6S7K562"/>
<name>A0A6S7K562_PARCT</name>
<protein>
    <submittedName>
        <fullName evidence="1">Uncharacterized protein</fullName>
    </submittedName>
</protein>
<reference evidence="1" key="1">
    <citation type="submission" date="2020-04" db="EMBL/GenBank/DDBJ databases">
        <authorList>
            <person name="Alioto T."/>
            <person name="Alioto T."/>
            <person name="Gomez Garrido J."/>
        </authorList>
    </citation>
    <scope>NUCLEOTIDE SEQUENCE</scope>
    <source>
        <strain evidence="1">A484AB</strain>
    </source>
</reference>
<evidence type="ECO:0000313" key="2">
    <source>
        <dbReference type="Proteomes" id="UP001152795"/>
    </source>
</evidence>
<comment type="caution">
    <text evidence="1">The sequence shown here is derived from an EMBL/GenBank/DDBJ whole genome shotgun (WGS) entry which is preliminary data.</text>
</comment>
<dbReference type="EMBL" id="CACRXK020025677">
    <property type="protein sequence ID" value="CAB4039637.1"/>
    <property type="molecule type" value="Genomic_DNA"/>
</dbReference>
<evidence type="ECO:0000313" key="1">
    <source>
        <dbReference type="EMBL" id="CAB4039637.1"/>
    </source>
</evidence>
<proteinExistence type="predicted"/>
<gene>
    <name evidence="1" type="ORF">PACLA_8A055481</name>
</gene>
<accession>A0A6S7K562</accession>
<keyword evidence="2" id="KW-1185">Reference proteome</keyword>
<organism evidence="1 2">
    <name type="scientific">Paramuricea clavata</name>
    <name type="common">Red gorgonian</name>
    <name type="synonym">Violescent sea-whip</name>
    <dbReference type="NCBI Taxonomy" id="317549"/>
    <lineage>
        <taxon>Eukaryota</taxon>
        <taxon>Metazoa</taxon>
        <taxon>Cnidaria</taxon>
        <taxon>Anthozoa</taxon>
        <taxon>Octocorallia</taxon>
        <taxon>Malacalcyonacea</taxon>
        <taxon>Plexauridae</taxon>
        <taxon>Paramuricea</taxon>
    </lineage>
</organism>